<name>A0A0X3PWB5_SCHSO</name>
<proteinExistence type="predicted"/>
<organism evidence="1">
    <name type="scientific">Schistocephalus solidus</name>
    <name type="common">Tapeworm</name>
    <dbReference type="NCBI Taxonomy" id="70667"/>
    <lineage>
        <taxon>Eukaryota</taxon>
        <taxon>Metazoa</taxon>
        <taxon>Spiralia</taxon>
        <taxon>Lophotrochozoa</taxon>
        <taxon>Platyhelminthes</taxon>
        <taxon>Cestoda</taxon>
        <taxon>Eucestoda</taxon>
        <taxon>Diphyllobothriidea</taxon>
        <taxon>Diphyllobothriidae</taxon>
        <taxon>Schistocephalus</taxon>
    </lineage>
</organism>
<reference evidence="1" key="1">
    <citation type="submission" date="2016-01" db="EMBL/GenBank/DDBJ databases">
        <title>Reference transcriptome for the parasite Schistocephalus solidus: insights into the molecular evolution of parasitism.</title>
        <authorList>
            <person name="Hebert F.O."/>
            <person name="Grambauer S."/>
            <person name="Barber I."/>
            <person name="Landry C.R."/>
            <person name="Aubin-Horth N."/>
        </authorList>
    </citation>
    <scope>NUCLEOTIDE SEQUENCE</scope>
</reference>
<gene>
    <name evidence="1" type="ORF">TR96717</name>
</gene>
<protein>
    <submittedName>
        <fullName evidence="1">Uncharacterized protein</fullName>
    </submittedName>
</protein>
<evidence type="ECO:0000313" key="1">
    <source>
        <dbReference type="EMBL" id="JAP55949.1"/>
    </source>
</evidence>
<sequence>EYLSYLCSAVAKMNPNSIFLLLLGLFSQSVRVYPSAVDDARIPELICRVCQHFAANFNEDLCLASADLQEECFDRIIDVQLKENGDDGVSSFAKRRGFIGKRTSRMEKRRGFIG</sequence>
<accession>A0A0X3PWB5</accession>
<dbReference type="AlphaFoldDB" id="A0A0X3PWB5"/>
<feature type="non-terminal residue" evidence="1">
    <location>
        <position position="1"/>
    </location>
</feature>
<dbReference type="EMBL" id="GEEE01007276">
    <property type="protein sequence ID" value="JAP55949.1"/>
    <property type="molecule type" value="Transcribed_RNA"/>
</dbReference>